<reference evidence="2" key="2">
    <citation type="journal article" date="2017" name="Nat. Plants">
        <title>The Aegilops tauschii genome reveals multiple impacts of transposons.</title>
        <authorList>
            <person name="Zhao G."/>
            <person name="Zou C."/>
            <person name="Li K."/>
            <person name="Wang K."/>
            <person name="Li T."/>
            <person name="Gao L."/>
            <person name="Zhang X."/>
            <person name="Wang H."/>
            <person name="Yang Z."/>
            <person name="Liu X."/>
            <person name="Jiang W."/>
            <person name="Mao L."/>
            <person name="Kong X."/>
            <person name="Jiao Y."/>
            <person name="Jia J."/>
        </authorList>
    </citation>
    <scope>NUCLEOTIDE SEQUENCE [LARGE SCALE GENOMIC DNA]</scope>
    <source>
        <strain evidence="2">cv. AL8/78</strain>
    </source>
</reference>
<dbReference type="AlphaFoldDB" id="A0A453QTV5"/>
<proteinExistence type="predicted"/>
<accession>A0A453QTV5</accession>
<evidence type="ECO:0000313" key="1">
    <source>
        <dbReference type="EnsemblPlants" id="AET7Gv20319900.1"/>
    </source>
</evidence>
<dbReference type="Proteomes" id="UP000015105">
    <property type="component" value="Chromosome 7D"/>
</dbReference>
<dbReference type="EnsemblPlants" id="AET7Gv20319900.1">
    <property type="protein sequence ID" value="AET7Gv20319900.1"/>
    <property type="gene ID" value="AET7Gv20319900"/>
</dbReference>
<reference evidence="1" key="4">
    <citation type="submission" date="2019-03" db="UniProtKB">
        <authorList>
            <consortium name="EnsemblPlants"/>
        </authorList>
    </citation>
    <scope>IDENTIFICATION</scope>
</reference>
<sequence>KIAVLCVEEERSRRPSMSQVVETLLSLVE</sequence>
<evidence type="ECO:0008006" key="3">
    <source>
        <dbReference type="Google" id="ProtNLM"/>
    </source>
</evidence>
<reference evidence="2" key="1">
    <citation type="journal article" date="2014" name="Science">
        <title>Ancient hybridizations among the ancestral genomes of bread wheat.</title>
        <authorList>
            <consortium name="International Wheat Genome Sequencing Consortium,"/>
            <person name="Marcussen T."/>
            <person name="Sandve S.R."/>
            <person name="Heier L."/>
            <person name="Spannagl M."/>
            <person name="Pfeifer M."/>
            <person name="Jakobsen K.S."/>
            <person name="Wulff B.B."/>
            <person name="Steuernagel B."/>
            <person name="Mayer K.F."/>
            <person name="Olsen O.A."/>
        </authorList>
    </citation>
    <scope>NUCLEOTIDE SEQUENCE [LARGE SCALE GENOMIC DNA]</scope>
    <source>
        <strain evidence="2">cv. AL8/78</strain>
    </source>
</reference>
<dbReference type="Gramene" id="AET7Gv20319900.1">
    <property type="protein sequence ID" value="AET7Gv20319900.1"/>
    <property type="gene ID" value="AET7Gv20319900"/>
</dbReference>
<organism evidence="1 2">
    <name type="scientific">Aegilops tauschii subsp. strangulata</name>
    <name type="common">Goatgrass</name>
    <dbReference type="NCBI Taxonomy" id="200361"/>
    <lineage>
        <taxon>Eukaryota</taxon>
        <taxon>Viridiplantae</taxon>
        <taxon>Streptophyta</taxon>
        <taxon>Embryophyta</taxon>
        <taxon>Tracheophyta</taxon>
        <taxon>Spermatophyta</taxon>
        <taxon>Magnoliopsida</taxon>
        <taxon>Liliopsida</taxon>
        <taxon>Poales</taxon>
        <taxon>Poaceae</taxon>
        <taxon>BOP clade</taxon>
        <taxon>Pooideae</taxon>
        <taxon>Triticodae</taxon>
        <taxon>Triticeae</taxon>
        <taxon>Triticinae</taxon>
        <taxon>Aegilops</taxon>
    </lineage>
</organism>
<name>A0A453QTV5_AEGTS</name>
<evidence type="ECO:0000313" key="2">
    <source>
        <dbReference type="Proteomes" id="UP000015105"/>
    </source>
</evidence>
<reference evidence="1" key="3">
    <citation type="journal article" date="2017" name="Nature">
        <title>Genome sequence of the progenitor of the wheat D genome Aegilops tauschii.</title>
        <authorList>
            <person name="Luo M.C."/>
            <person name="Gu Y.Q."/>
            <person name="Puiu D."/>
            <person name="Wang H."/>
            <person name="Twardziok S.O."/>
            <person name="Deal K.R."/>
            <person name="Huo N."/>
            <person name="Zhu T."/>
            <person name="Wang L."/>
            <person name="Wang Y."/>
            <person name="McGuire P.E."/>
            <person name="Liu S."/>
            <person name="Long H."/>
            <person name="Ramasamy R.K."/>
            <person name="Rodriguez J.C."/>
            <person name="Van S.L."/>
            <person name="Yuan L."/>
            <person name="Wang Z."/>
            <person name="Xia Z."/>
            <person name="Xiao L."/>
            <person name="Anderson O.D."/>
            <person name="Ouyang S."/>
            <person name="Liang Y."/>
            <person name="Zimin A.V."/>
            <person name="Pertea G."/>
            <person name="Qi P."/>
            <person name="Bennetzen J.L."/>
            <person name="Dai X."/>
            <person name="Dawson M.W."/>
            <person name="Muller H.G."/>
            <person name="Kugler K."/>
            <person name="Rivarola-Duarte L."/>
            <person name="Spannagl M."/>
            <person name="Mayer K.F.X."/>
            <person name="Lu F.H."/>
            <person name="Bevan M.W."/>
            <person name="Leroy P."/>
            <person name="Li P."/>
            <person name="You F.M."/>
            <person name="Sun Q."/>
            <person name="Liu Z."/>
            <person name="Lyons E."/>
            <person name="Wicker T."/>
            <person name="Salzberg S.L."/>
            <person name="Devos K.M."/>
            <person name="Dvorak J."/>
        </authorList>
    </citation>
    <scope>NUCLEOTIDE SEQUENCE [LARGE SCALE GENOMIC DNA]</scope>
    <source>
        <strain evidence="1">cv. AL8/78</strain>
    </source>
</reference>
<keyword evidence="2" id="KW-1185">Reference proteome</keyword>
<reference evidence="1" key="5">
    <citation type="journal article" date="2021" name="G3 (Bethesda)">
        <title>Aegilops tauschii genome assembly Aet v5.0 features greater sequence contiguity and improved annotation.</title>
        <authorList>
            <person name="Wang L."/>
            <person name="Zhu T."/>
            <person name="Rodriguez J.C."/>
            <person name="Deal K.R."/>
            <person name="Dubcovsky J."/>
            <person name="McGuire P.E."/>
            <person name="Lux T."/>
            <person name="Spannagl M."/>
            <person name="Mayer K.F.X."/>
            <person name="Baldrich P."/>
            <person name="Meyers B.C."/>
            <person name="Huo N."/>
            <person name="Gu Y.Q."/>
            <person name="Zhou H."/>
            <person name="Devos K.M."/>
            <person name="Bennetzen J.L."/>
            <person name="Unver T."/>
            <person name="Budak H."/>
            <person name="Gulick P.J."/>
            <person name="Galiba G."/>
            <person name="Kalapos B."/>
            <person name="Nelson D.R."/>
            <person name="Li P."/>
            <person name="You F.M."/>
            <person name="Luo M.C."/>
            <person name="Dvorak J."/>
        </authorList>
    </citation>
    <scope>NUCLEOTIDE SEQUENCE [LARGE SCALE GENOMIC DNA]</scope>
    <source>
        <strain evidence="1">cv. AL8/78</strain>
    </source>
</reference>
<protein>
    <recommendedName>
        <fullName evidence="3">Serine-threonine/tyrosine-protein kinase catalytic domain-containing protein</fullName>
    </recommendedName>
</protein>